<name>A0A146G276_TERSA</name>
<proteinExistence type="predicted"/>
<dbReference type="Proteomes" id="UP000076023">
    <property type="component" value="Unassembled WGS sequence"/>
</dbReference>
<gene>
    <name evidence="1" type="ORF">TSACC_26</name>
</gene>
<dbReference type="EMBL" id="BDCO01000002">
    <property type="protein sequence ID" value="GAT31612.1"/>
    <property type="molecule type" value="Genomic_DNA"/>
</dbReference>
<protein>
    <recommendedName>
        <fullName evidence="3">PsbP protein</fullName>
    </recommendedName>
</protein>
<evidence type="ECO:0008006" key="3">
    <source>
        <dbReference type="Google" id="ProtNLM"/>
    </source>
</evidence>
<accession>A0A146G276</accession>
<evidence type="ECO:0000313" key="2">
    <source>
        <dbReference type="Proteomes" id="UP000076023"/>
    </source>
</evidence>
<sequence>MLLLLIACTAMLQAADPTPAGSTAELKAIKGSVQLPSGWFLHEEGEDGLSVYQITREKVESENDPFTAGLIISVTTKVPDRNSMKPSEYAAELLSSTQDEGGGELKKTTEGDYIVYRAEYKIEADSGNVEVINLAKANDKTGTLYFLTWQAPMAEEAKMGPLREEIFKSLKLDPTY</sequence>
<dbReference type="InParanoid" id="A0A146G276"/>
<keyword evidence="2" id="KW-1185">Reference proteome</keyword>
<dbReference type="AlphaFoldDB" id="A0A146G276"/>
<reference evidence="2" key="1">
    <citation type="journal article" date="2017" name="Genome Announc.">
        <title>Draft Genome Sequence of Terrimicrobium sacchariphilum NM-5T, a Facultative Anaerobic Soil Bacterium of the Class Spartobacteria.</title>
        <authorList>
            <person name="Qiu Y.L."/>
            <person name="Tourlousse D.M."/>
            <person name="Matsuura N."/>
            <person name="Ohashi A."/>
            <person name="Sekiguchi Y."/>
        </authorList>
    </citation>
    <scope>NUCLEOTIDE SEQUENCE [LARGE SCALE GENOMIC DNA]</scope>
    <source>
        <strain evidence="2">NM-5</strain>
    </source>
</reference>
<organism evidence="1 2">
    <name type="scientific">Terrimicrobium sacchariphilum</name>
    <dbReference type="NCBI Taxonomy" id="690879"/>
    <lineage>
        <taxon>Bacteria</taxon>
        <taxon>Pseudomonadati</taxon>
        <taxon>Verrucomicrobiota</taxon>
        <taxon>Terrimicrobiia</taxon>
        <taxon>Terrimicrobiales</taxon>
        <taxon>Terrimicrobiaceae</taxon>
        <taxon>Terrimicrobium</taxon>
    </lineage>
</organism>
<dbReference type="STRING" id="690879.TSACC_26"/>
<comment type="caution">
    <text evidence="1">The sequence shown here is derived from an EMBL/GenBank/DDBJ whole genome shotgun (WGS) entry which is preliminary data.</text>
</comment>
<evidence type="ECO:0000313" key="1">
    <source>
        <dbReference type="EMBL" id="GAT31612.1"/>
    </source>
</evidence>